<feature type="transmembrane region" description="Helical" evidence="1">
    <location>
        <begin position="97"/>
        <end position="115"/>
    </location>
</feature>
<dbReference type="EMBL" id="CP014692">
    <property type="protein sequence ID" value="AQS83735.1"/>
    <property type="molecule type" value="Genomic_DNA"/>
</dbReference>
<dbReference type="InterPro" id="IPR006726">
    <property type="entry name" value="PHBA_efflux_AaeB/fusaric-R"/>
</dbReference>
<dbReference type="eggNOG" id="COG1289">
    <property type="taxonomic scope" value="Bacteria"/>
</dbReference>
<protein>
    <submittedName>
        <fullName evidence="2">Transporter</fullName>
    </submittedName>
</protein>
<gene>
    <name evidence="2" type="ORF">A0U92_01945</name>
</gene>
<dbReference type="Pfam" id="PF04632">
    <property type="entry name" value="FUSC"/>
    <property type="match status" value="1"/>
</dbReference>
<organism evidence="2 3">
    <name type="scientific">Acetobacter aceti</name>
    <dbReference type="NCBI Taxonomy" id="435"/>
    <lineage>
        <taxon>Bacteria</taxon>
        <taxon>Pseudomonadati</taxon>
        <taxon>Pseudomonadota</taxon>
        <taxon>Alphaproteobacteria</taxon>
        <taxon>Acetobacterales</taxon>
        <taxon>Acetobacteraceae</taxon>
        <taxon>Acetobacter</taxon>
        <taxon>Acetobacter subgen. Acetobacter</taxon>
    </lineage>
</organism>
<accession>A0A1U9KD53</accession>
<dbReference type="GO" id="GO:0022857">
    <property type="term" value="F:transmembrane transporter activity"/>
    <property type="evidence" value="ECO:0007669"/>
    <property type="project" value="InterPro"/>
</dbReference>
<dbReference type="Proteomes" id="UP000188937">
    <property type="component" value="Chromosome"/>
</dbReference>
<feature type="transmembrane region" description="Helical" evidence="1">
    <location>
        <begin position="471"/>
        <end position="490"/>
    </location>
</feature>
<feature type="transmembrane region" description="Helical" evidence="1">
    <location>
        <begin position="121"/>
        <end position="141"/>
    </location>
</feature>
<keyword evidence="1" id="KW-0472">Membrane</keyword>
<name>A0A1U9KD53_ACEAC</name>
<keyword evidence="1" id="KW-0812">Transmembrane</keyword>
<dbReference type="KEGG" id="aace:A0U92_01945"/>
<dbReference type="OrthoDB" id="8005649at2"/>
<dbReference type="AlphaFoldDB" id="A0A1U9KD53"/>
<reference evidence="2 3" key="1">
    <citation type="submission" date="2016-03" db="EMBL/GenBank/DDBJ databases">
        <title>Acetic acid bacteria sequencing.</title>
        <authorList>
            <person name="Brandt J."/>
            <person name="Jakob F."/>
            <person name="Vogel R.F."/>
        </authorList>
    </citation>
    <scope>NUCLEOTIDE SEQUENCE [LARGE SCALE GENOMIC DNA]</scope>
    <source>
        <strain evidence="2 3">TMW2.1153</strain>
    </source>
</reference>
<dbReference type="GO" id="GO:0005886">
    <property type="term" value="C:plasma membrane"/>
    <property type="evidence" value="ECO:0007669"/>
    <property type="project" value="InterPro"/>
</dbReference>
<evidence type="ECO:0000313" key="3">
    <source>
        <dbReference type="Proteomes" id="UP000188937"/>
    </source>
</evidence>
<feature type="transmembrane region" description="Helical" evidence="1">
    <location>
        <begin position="550"/>
        <end position="570"/>
    </location>
</feature>
<evidence type="ECO:0000313" key="2">
    <source>
        <dbReference type="EMBL" id="AQS83735.1"/>
    </source>
</evidence>
<feature type="transmembrane region" description="Helical" evidence="1">
    <location>
        <begin position="183"/>
        <end position="203"/>
    </location>
</feature>
<keyword evidence="1" id="KW-1133">Transmembrane helix</keyword>
<feature type="transmembrane region" description="Helical" evidence="1">
    <location>
        <begin position="48"/>
        <end position="68"/>
    </location>
</feature>
<feature type="transmembrane region" description="Helical" evidence="1">
    <location>
        <begin position="431"/>
        <end position="459"/>
    </location>
</feature>
<sequence>MGMNDGTIPGQHPFMARLHFLLTCFTSSRFGSWVARQKWLYAPSLLNFGYALRTTIASLIALGIALWWELGSPQWAPLTVWMIAQGSRGKSLAKARWHMFGMIVGTLIAFGLVASAPQQPLLFILLLSGFIGMLCFVGTLLPGPASMANYRMHGMRASGFTLSIISLDGIADPSHIFEISMARATYITLGIVCETVISSLFQFQLTQRARNRLVDNYVAAIKPTANTLGALLAGERDALRKSAEMMATLASLGDQIEFAEIEMGKHEREGDHARAALAGVAALFSRGLELAALMADPASCGASWDKLASDSRSFLLSLPDRLPNSAAFSAIMAELNDLRATSRVEAANCLAREMEMVTHPPVDVVAETVITREGQAVHILGDMLDELATSLQQFEASRNPIAHDHFRYPIETWRDWRQATGNSLRASVSMFVAGVIWITTAWPQGLFFLMFVGIINSLFSTLETPAVATRAFLHGTVVVTAVAAFMVILVMPAISTYEMMAMCFIPVMMVGGLAFSNPATILGAVAYNLFLTILVSPFNDERMLDEITFFNTAMPLFLTMAFCMWMYRIFLPLDPDGVRWTMRMQILQMLRGLARRPYPLRPHDVIGVSIERMVRLLNTVGGRRGPVVDAYLHGVLSGMTVGLAILSLREVMARGNLPAQAKRNVQDMLARMAQFTGRYGGHYGRTEHATDAAVAALVRLEQGETNLSQRVEILRALADLRVIAAELKENRLFFDASSPYLDPVFQ</sequence>
<dbReference type="STRING" id="435.A0U92_01945"/>
<evidence type="ECO:0000256" key="1">
    <source>
        <dbReference type="SAM" id="Phobius"/>
    </source>
</evidence>
<keyword evidence="3" id="KW-1185">Reference proteome</keyword>
<proteinExistence type="predicted"/>
<feature type="transmembrane region" description="Helical" evidence="1">
    <location>
        <begin position="521"/>
        <end position="538"/>
    </location>
</feature>